<dbReference type="Proteomes" id="UP000521676">
    <property type="component" value="Unassembled WGS sequence"/>
</dbReference>
<feature type="domain" description="tRNA nucleotidyltransferase/poly(A) polymerase RNA and SrmB- binding" evidence="14">
    <location>
        <begin position="192"/>
        <end position="247"/>
    </location>
</feature>
<dbReference type="InterPro" id="IPR043519">
    <property type="entry name" value="NT_sf"/>
</dbReference>
<feature type="domain" description="CCA-adding enzyme C-terminal" evidence="15">
    <location>
        <begin position="471"/>
        <end position="510"/>
    </location>
</feature>
<dbReference type="EMBL" id="CP128400">
    <property type="protein sequence ID" value="WJW69800.1"/>
    <property type="molecule type" value="Genomic_DNA"/>
</dbReference>
<comment type="similarity">
    <text evidence="2 11">Belongs to the tRNA nucleotidyltransferase/poly(A) polymerase family.</text>
</comment>
<dbReference type="RefSeq" id="WP_341471672.1">
    <property type="nucleotide sequence ID" value="NZ_CP128400.1"/>
</dbReference>
<dbReference type="Proteomes" id="UP001431572">
    <property type="component" value="Chromosome 2"/>
</dbReference>
<evidence type="ECO:0000259" key="12">
    <source>
        <dbReference type="Pfam" id="PF01743"/>
    </source>
</evidence>
<keyword evidence="5" id="KW-0819">tRNA processing</keyword>
<sequence>MSYPLSEPQKVALEIATQLFDSDSLWLVGGWVRDTLLSRLADDVDLAVSGSPVEVLALARRFSNTVQTHLPGWQISYFPLDTENGVARIVFKSDNEHFYFDFAALQQNNLTADLLRRDFTLNALAIVLPDFLEHGLEATVIDLCGGLEDIKAHLIRPISEANIISDPLRMLRGVRLKAQLSNLESEWQLTADALEIFRRNAPLIKQSAGERCATELNKILLAGGVIDSLRLLDSCGLLSLLIPELDEGKGNIQMNAHYYDVWNHSLVTVDRVEWLVRPNYRGQSLDEMILAERPENYISHWQEIITKLYAHEQERLLWLLWGALLHDVGKPRARSVDSEGEIHFYHHAQVGAQMARAILERFHFSRQMIEGIATLVDNHMRIGMLKANYDVKSGSGVSNRAIFRFLKDTDPVQIEMMPLSLADHAAVVGPWIAQARQLKSWEHHLHFIDRLSLKYLGSVEEKLIGKPRLLDGHALMQELKLEPGPQLGKILREIEESQAVGEISSTEEALELARRLLGC</sequence>
<protein>
    <submittedName>
        <fullName evidence="16">HD domain-containing protein</fullName>
    </submittedName>
</protein>
<dbReference type="GO" id="GO:0016779">
    <property type="term" value="F:nucleotidyltransferase activity"/>
    <property type="evidence" value="ECO:0007669"/>
    <property type="project" value="UniProtKB-KW"/>
</dbReference>
<reference evidence="16 18" key="1">
    <citation type="submission" date="2020-06" db="EMBL/GenBank/DDBJ databases">
        <title>Anoxygenic phototrophic Chloroflexota member uses a Type I reaction center.</title>
        <authorList>
            <person name="Tsuji J.M."/>
            <person name="Shaw N.A."/>
            <person name="Nagashima S."/>
            <person name="Venkiteswaran J."/>
            <person name="Schiff S.L."/>
            <person name="Hanada S."/>
            <person name="Tank M."/>
            <person name="Neufeld J.D."/>
        </authorList>
    </citation>
    <scope>NUCLEOTIDE SEQUENCE [LARGE SCALE GENOMIC DNA]</scope>
    <source>
        <strain evidence="16">L227-S17</strain>
    </source>
</reference>
<evidence type="ECO:0000256" key="11">
    <source>
        <dbReference type="RuleBase" id="RU003953"/>
    </source>
</evidence>
<evidence type="ECO:0000256" key="1">
    <source>
        <dbReference type="ARBA" id="ARBA00001946"/>
    </source>
</evidence>
<accession>A0A8T7M7A2</accession>
<feature type="domain" description="HD" evidence="13">
    <location>
        <begin position="305"/>
        <end position="423"/>
    </location>
</feature>
<dbReference type="Pfam" id="PF01966">
    <property type="entry name" value="HD"/>
    <property type="match status" value="1"/>
</dbReference>
<dbReference type="InterPro" id="IPR032810">
    <property type="entry name" value="CCA-adding_enz_C"/>
</dbReference>
<evidence type="ECO:0000313" key="17">
    <source>
        <dbReference type="EMBL" id="WJW69800.1"/>
    </source>
</evidence>
<keyword evidence="9" id="KW-0460">Magnesium</keyword>
<organism evidence="16 18">
    <name type="scientific">Candidatus Chlorohelix allophototropha</name>
    <dbReference type="NCBI Taxonomy" id="3003348"/>
    <lineage>
        <taxon>Bacteria</taxon>
        <taxon>Bacillati</taxon>
        <taxon>Chloroflexota</taxon>
        <taxon>Chloroflexia</taxon>
        <taxon>Candidatus Chloroheliales</taxon>
        <taxon>Candidatus Chloroheliaceae</taxon>
        <taxon>Candidatus Chlorohelix</taxon>
    </lineage>
</organism>
<feature type="domain" description="Poly A polymerase head" evidence="12">
    <location>
        <begin position="25"/>
        <end position="156"/>
    </location>
</feature>
<evidence type="ECO:0000256" key="3">
    <source>
        <dbReference type="ARBA" id="ARBA00022555"/>
    </source>
</evidence>
<dbReference type="Gene3D" id="1.10.3090.10">
    <property type="entry name" value="cca-adding enzyme, domain 2"/>
    <property type="match status" value="1"/>
</dbReference>
<dbReference type="NCBIfam" id="TIGR00277">
    <property type="entry name" value="HDIG"/>
    <property type="match status" value="1"/>
</dbReference>
<keyword evidence="19" id="KW-1185">Reference proteome</keyword>
<dbReference type="SUPFAM" id="SSF81301">
    <property type="entry name" value="Nucleotidyltransferase"/>
    <property type="match status" value="1"/>
</dbReference>
<dbReference type="PANTHER" id="PTHR47545">
    <property type="entry name" value="MULTIFUNCTIONAL CCA PROTEIN"/>
    <property type="match status" value="1"/>
</dbReference>
<dbReference type="Gene3D" id="3.30.460.10">
    <property type="entry name" value="Beta Polymerase, domain 2"/>
    <property type="match status" value="1"/>
</dbReference>
<dbReference type="InterPro" id="IPR032828">
    <property type="entry name" value="PolyA_RNA-bd"/>
</dbReference>
<keyword evidence="4 11" id="KW-0808">Transferase</keyword>
<evidence type="ECO:0000256" key="7">
    <source>
        <dbReference type="ARBA" id="ARBA00022723"/>
    </source>
</evidence>
<dbReference type="InterPro" id="IPR002646">
    <property type="entry name" value="PolA_pol_head_dom"/>
</dbReference>
<dbReference type="InterPro" id="IPR006675">
    <property type="entry name" value="HDIG_dom"/>
</dbReference>
<dbReference type="InterPro" id="IPR050124">
    <property type="entry name" value="tRNA_CCA-adding_enzyme"/>
</dbReference>
<evidence type="ECO:0000256" key="4">
    <source>
        <dbReference type="ARBA" id="ARBA00022679"/>
    </source>
</evidence>
<evidence type="ECO:0000256" key="10">
    <source>
        <dbReference type="ARBA" id="ARBA00022884"/>
    </source>
</evidence>
<comment type="cofactor">
    <cofactor evidence="1">
        <name>Mg(2+)</name>
        <dbReference type="ChEBI" id="CHEBI:18420"/>
    </cofactor>
</comment>
<dbReference type="GO" id="GO:0008033">
    <property type="term" value="P:tRNA processing"/>
    <property type="evidence" value="ECO:0007669"/>
    <property type="project" value="UniProtKB-KW"/>
</dbReference>
<evidence type="ECO:0000259" key="15">
    <source>
        <dbReference type="Pfam" id="PF13735"/>
    </source>
</evidence>
<dbReference type="GO" id="GO:0046872">
    <property type="term" value="F:metal ion binding"/>
    <property type="evidence" value="ECO:0007669"/>
    <property type="project" value="UniProtKB-KW"/>
</dbReference>
<dbReference type="Gene3D" id="1.10.246.80">
    <property type="match status" value="1"/>
</dbReference>
<proteinExistence type="inferred from homology"/>
<evidence type="ECO:0000256" key="5">
    <source>
        <dbReference type="ARBA" id="ARBA00022694"/>
    </source>
</evidence>
<keyword evidence="8" id="KW-0547">Nucleotide-binding</keyword>
<evidence type="ECO:0000313" key="18">
    <source>
        <dbReference type="Proteomes" id="UP000521676"/>
    </source>
</evidence>
<evidence type="ECO:0000313" key="16">
    <source>
        <dbReference type="EMBL" id="NWJ47896.1"/>
    </source>
</evidence>
<dbReference type="EMBL" id="JACATZ010000003">
    <property type="protein sequence ID" value="NWJ47896.1"/>
    <property type="molecule type" value="Genomic_DNA"/>
</dbReference>
<evidence type="ECO:0000256" key="8">
    <source>
        <dbReference type="ARBA" id="ARBA00022741"/>
    </source>
</evidence>
<keyword evidence="6" id="KW-0548">Nucleotidyltransferase</keyword>
<name>A0A8T7M7A2_9CHLR</name>
<reference evidence="17" key="2">
    <citation type="journal article" date="2024" name="Nature">
        <title>Anoxygenic phototroph of the Chloroflexota uses a type I reaction centre.</title>
        <authorList>
            <person name="Tsuji J.M."/>
            <person name="Shaw N.A."/>
            <person name="Nagashima S."/>
            <person name="Venkiteswaran J.J."/>
            <person name="Schiff S.L."/>
            <person name="Watanabe T."/>
            <person name="Fukui M."/>
            <person name="Hanada S."/>
            <person name="Tank M."/>
            <person name="Neufeld J.D."/>
        </authorList>
    </citation>
    <scope>NUCLEOTIDE SEQUENCE</scope>
    <source>
        <strain evidence="17">L227-S17</strain>
    </source>
</reference>
<dbReference type="GO" id="GO:0000049">
    <property type="term" value="F:tRNA binding"/>
    <property type="evidence" value="ECO:0007669"/>
    <property type="project" value="UniProtKB-KW"/>
</dbReference>
<evidence type="ECO:0000259" key="13">
    <source>
        <dbReference type="Pfam" id="PF01966"/>
    </source>
</evidence>
<evidence type="ECO:0000259" key="14">
    <source>
        <dbReference type="Pfam" id="PF12627"/>
    </source>
</evidence>
<evidence type="ECO:0000256" key="6">
    <source>
        <dbReference type="ARBA" id="ARBA00022695"/>
    </source>
</evidence>
<keyword evidence="3" id="KW-0820">tRNA-binding</keyword>
<dbReference type="AlphaFoldDB" id="A0A8T7M7A2"/>
<dbReference type="GO" id="GO:0000166">
    <property type="term" value="F:nucleotide binding"/>
    <property type="evidence" value="ECO:0007669"/>
    <property type="project" value="UniProtKB-KW"/>
</dbReference>
<dbReference type="PANTHER" id="PTHR47545:SF2">
    <property type="entry name" value="CC-ADDING TRNA NUCLEOTIDYLTRANSFERASE"/>
    <property type="match status" value="1"/>
</dbReference>
<dbReference type="Pfam" id="PF12627">
    <property type="entry name" value="PolyA_pol_RNAbd"/>
    <property type="match status" value="1"/>
</dbReference>
<dbReference type="SUPFAM" id="SSF81891">
    <property type="entry name" value="Poly A polymerase C-terminal region-like"/>
    <property type="match status" value="1"/>
</dbReference>
<evidence type="ECO:0000256" key="9">
    <source>
        <dbReference type="ARBA" id="ARBA00022842"/>
    </source>
</evidence>
<evidence type="ECO:0000256" key="2">
    <source>
        <dbReference type="ARBA" id="ARBA00007265"/>
    </source>
</evidence>
<dbReference type="Pfam" id="PF13735">
    <property type="entry name" value="tRNA_NucTran2_2"/>
    <property type="match status" value="1"/>
</dbReference>
<dbReference type="Pfam" id="PF01743">
    <property type="entry name" value="PolyA_pol"/>
    <property type="match status" value="1"/>
</dbReference>
<keyword evidence="7" id="KW-0479">Metal-binding</keyword>
<keyword evidence="10 11" id="KW-0694">RNA-binding</keyword>
<evidence type="ECO:0000313" key="19">
    <source>
        <dbReference type="Proteomes" id="UP001431572"/>
    </source>
</evidence>
<gene>
    <name evidence="16" type="ORF">HXX08_18740</name>
    <name evidence="17" type="ORF">OZ401_003430</name>
</gene>
<dbReference type="InterPro" id="IPR006674">
    <property type="entry name" value="HD_domain"/>
</dbReference>